<dbReference type="InterPro" id="IPR006574">
    <property type="entry name" value="PRY"/>
</dbReference>
<evidence type="ECO:0000256" key="4">
    <source>
        <dbReference type="ARBA" id="ARBA00022729"/>
    </source>
</evidence>
<dbReference type="Pfam" id="PF00622">
    <property type="entry name" value="SPRY"/>
    <property type="match status" value="1"/>
</dbReference>
<organism evidence="14 15">
    <name type="scientific">Chinchilla lanigera</name>
    <name type="common">Long-tailed chinchilla</name>
    <name type="synonym">Chinchilla villidera</name>
    <dbReference type="NCBI Taxonomy" id="34839"/>
    <lineage>
        <taxon>Eukaryota</taxon>
        <taxon>Metazoa</taxon>
        <taxon>Chordata</taxon>
        <taxon>Craniata</taxon>
        <taxon>Vertebrata</taxon>
        <taxon>Euteleostomi</taxon>
        <taxon>Mammalia</taxon>
        <taxon>Eutheria</taxon>
        <taxon>Euarchontoglires</taxon>
        <taxon>Glires</taxon>
        <taxon>Rodentia</taxon>
        <taxon>Hystricomorpha</taxon>
        <taxon>Chinchillidae</taxon>
        <taxon>Chinchilla</taxon>
    </lineage>
</organism>
<dbReference type="GO" id="GO:0005102">
    <property type="term" value="F:signaling receptor binding"/>
    <property type="evidence" value="ECO:0007669"/>
    <property type="project" value="TreeGrafter"/>
</dbReference>
<dbReference type="InterPro" id="IPR007110">
    <property type="entry name" value="Ig-like_dom"/>
</dbReference>
<evidence type="ECO:0000256" key="11">
    <source>
        <dbReference type="SAM" id="SignalP"/>
    </source>
</evidence>
<evidence type="ECO:0000259" key="13">
    <source>
        <dbReference type="PROSITE" id="PS50835"/>
    </source>
</evidence>
<dbReference type="PROSITE" id="PS50835">
    <property type="entry name" value="IG_LIKE"/>
    <property type="match status" value="1"/>
</dbReference>
<evidence type="ECO:0000256" key="10">
    <source>
        <dbReference type="SAM" id="Phobius"/>
    </source>
</evidence>
<dbReference type="InterPro" id="IPR013106">
    <property type="entry name" value="Ig_V-set"/>
</dbReference>
<keyword evidence="6 10" id="KW-0472">Membrane</keyword>
<dbReference type="Pfam" id="PF13765">
    <property type="entry name" value="PRY"/>
    <property type="match status" value="1"/>
</dbReference>
<protein>
    <recommendedName>
        <fullName evidence="16">Butyrophilin subfamily 1 member A1</fullName>
    </recommendedName>
</protein>
<dbReference type="GeneTree" id="ENSGT00940000158017"/>
<dbReference type="InterPro" id="IPR003879">
    <property type="entry name" value="Butyrophylin_SPRY"/>
</dbReference>
<keyword evidence="3 10" id="KW-0812">Transmembrane</keyword>
<gene>
    <name evidence="14" type="primary">Btnl10</name>
</gene>
<dbReference type="SMART" id="SM00409">
    <property type="entry name" value="IG"/>
    <property type="match status" value="1"/>
</dbReference>
<dbReference type="InterPro" id="IPR013783">
    <property type="entry name" value="Ig-like_fold"/>
</dbReference>
<feature type="domain" description="B30.2/SPRY" evidence="12">
    <location>
        <begin position="281"/>
        <end position="475"/>
    </location>
</feature>
<feature type="signal peptide" evidence="11">
    <location>
        <begin position="1"/>
        <end position="29"/>
    </location>
</feature>
<dbReference type="FunFam" id="2.60.40.10:FF:000208">
    <property type="entry name" value="Butyrophilin subfamily 1 member A1"/>
    <property type="match status" value="1"/>
</dbReference>
<reference evidence="14" key="2">
    <citation type="submission" date="2025-09" db="UniProtKB">
        <authorList>
            <consortium name="Ensembl"/>
        </authorList>
    </citation>
    <scope>IDENTIFICATION</scope>
</reference>
<keyword evidence="4 11" id="KW-0732">Signal</keyword>
<evidence type="ECO:0000256" key="7">
    <source>
        <dbReference type="ARBA" id="ARBA00023157"/>
    </source>
</evidence>
<accession>A0A8C2UMW6</accession>
<evidence type="ECO:0000256" key="2">
    <source>
        <dbReference type="ARBA" id="ARBA00007591"/>
    </source>
</evidence>
<dbReference type="SMART" id="SM00406">
    <property type="entry name" value="IGv"/>
    <property type="match status" value="1"/>
</dbReference>
<keyword evidence="15" id="KW-1185">Reference proteome</keyword>
<keyword evidence="7" id="KW-1015">Disulfide bond</keyword>
<dbReference type="GO" id="GO:0050852">
    <property type="term" value="P:T cell receptor signaling pathway"/>
    <property type="evidence" value="ECO:0007669"/>
    <property type="project" value="TreeGrafter"/>
</dbReference>
<keyword evidence="5 10" id="KW-1133">Transmembrane helix</keyword>
<dbReference type="PRINTS" id="PR01407">
    <property type="entry name" value="BUTYPHLNCDUF"/>
</dbReference>
<name>A0A8C2UMW6_CHILA</name>
<evidence type="ECO:0000313" key="15">
    <source>
        <dbReference type="Proteomes" id="UP000694398"/>
    </source>
</evidence>
<feature type="chain" id="PRO_5034254007" description="Butyrophilin subfamily 1 member A1" evidence="11">
    <location>
        <begin position="30"/>
        <end position="477"/>
    </location>
</feature>
<dbReference type="PANTHER" id="PTHR24100:SF133">
    <property type="entry name" value="BUTYROPHILIN-LIKE PROTEIN 10 PSEUDOGENE-RELATED"/>
    <property type="match status" value="1"/>
</dbReference>
<evidence type="ECO:0000256" key="9">
    <source>
        <dbReference type="ARBA" id="ARBA00023319"/>
    </source>
</evidence>
<dbReference type="InterPro" id="IPR003599">
    <property type="entry name" value="Ig_sub"/>
</dbReference>
<evidence type="ECO:0000256" key="1">
    <source>
        <dbReference type="ARBA" id="ARBA00004479"/>
    </source>
</evidence>
<dbReference type="SMART" id="SM00589">
    <property type="entry name" value="PRY"/>
    <property type="match status" value="1"/>
</dbReference>
<dbReference type="InterPro" id="IPR053896">
    <property type="entry name" value="BTN3A2-like_Ig-C"/>
</dbReference>
<feature type="transmembrane region" description="Helical" evidence="10">
    <location>
        <begin position="251"/>
        <end position="272"/>
    </location>
</feature>
<evidence type="ECO:0000256" key="5">
    <source>
        <dbReference type="ARBA" id="ARBA00022989"/>
    </source>
</evidence>
<evidence type="ECO:0000256" key="3">
    <source>
        <dbReference type="ARBA" id="ARBA00022692"/>
    </source>
</evidence>
<dbReference type="FunFam" id="2.60.40.10:FF:000088">
    <property type="entry name" value="Butyrophilin subfamily 1 member A1"/>
    <property type="match status" value="1"/>
</dbReference>
<dbReference type="InterPro" id="IPR043136">
    <property type="entry name" value="B30.2/SPRY_sf"/>
</dbReference>
<sequence length="477" mass="53651">MARTRSRAASVASSLIFLLFLKLLPLGNGKADFQVLGPQHPVVAMLGEEAELRCWLSPNISAHLMELRWFREQPSPAVHVRRAGQDKPEEQMPEYHNRTTFVDLDMARGEAALRIHRVTASDNGSYHCLFKEDRVQEGTTLWLQVAGVGSKPRIQVIHTPDRAVWAECTSEGWYPEPKIEWRGQRGCAKTNFSVSATTGLWAVVSRVALQDAAVEGLSCSISNPVLPERKVAKSHLPAPFSRGSQFMKWRLALPLSLLAMGLLMAGVICLFGKCQREVNRTQLMEEIERGGEDPSLFTVSPSLDPDTASPKLIVSEDQKSVRRLLFDQDLPSSSRRFERDPCILAQERFWAGRYYWEVEVGDRKAWILGVCLESVGREGRVPKAPQHGLWAVELYKNKFRALSYPRTPLSPSQPLHKVGIFLDWDAGEISFHNVADSSLVYTFHGLTFSGPLQPFLCLWTHDPRPLTICSVVRKTQE</sequence>
<dbReference type="SUPFAM" id="SSF48726">
    <property type="entry name" value="Immunoglobulin"/>
    <property type="match status" value="1"/>
</dbReference>
<comment type="similarity">
    <text evidence="2">Belongs to the immunoglobulin superfamily. BTN/MOG family.</text>
</comment>
<reference evidence="14" key="1">
    <citation type="submission" date="2025-08" db="UniProtKB">
        <authorList>
            <consortium name="Ensembl"/>
        </authorList>
    </citation>
    <scope>IDENTIFICATION</scope>
</reference>
<dbReference type="InterPro" id="IPR036179">
    <property type="entry name" value="Ig-like_dom_sf"/>
</dbReference>
<comment type="subcellular location">
    <subcellularLocation>
        <location evidence="1">Membrane</location>
        <topology evidence="1">Single-pass type I membrane protein</topology>
    </subcellularLocation>
</comment>
<dbReference type="PANTHER" id="PTHR24100">
    <property type="entry name" value="BUTYROPHILIN"/>
    <property type="match status" value="1"/>
</dbReference>
<keyword evidence="8" id="KW-0325">Glycoprotein</keyword>
<dbReference type="GO" id="GO:0001817">
    <property type="term" value="P:regulation of cytokine production"/>
    <property type="evidence" value="ECO:0007669"/>
    <property type="project" value="TreeGrafter"/>
</dbReference>
<evidence type="ECO:0000256" key="8">
    <source>
        <dbReference type="ARBA" id="ARBA00023180"/>
    </source>
</evidence>
<dbReference type="AlphaFoldDB" id="A0A8C2UMW6"/>
<dbReference type="SMART" id="SM00449">
    <property type="entry name" value="SPRY"/>
    <property type="match status" value="1"/>
</dbReference>
<feature type="domain" description="Ig-like" evidence="13">
    <location>
        <begin position="47"/>
        <end position="128"/>
    </location>
</feature>
<dbReference type="FunFam" id="2.60.120.920:FF:000004">
    <property type="entry name" value="Butyrophilin subfamily 1 member A1"/>
    <property type="match status" value="1"/>
</dbReference>
<dbReference type="PROSITE" id="PS50188">
    <property type="entry name" value="B302_SPRY"/>
    <property type="match status" value="1"/>
</dbReference>
<dbReference type="InterPro" id="IPR001870">
    <property type="entry name" value="B30.2/SPRY"/>
</dbReference>
<dbReference type="InterPro" id="IPR003877">
    <property type="entry name" value="SPRY_dom"/>
</dbReference>
<dbReference type="Pfam" id="PF22705">
    <property type="entry name" value="C2-set_3"/>
    <property type="match status" value="1"/>
</dbReference>
<evidence type="ECO:0000313" key="14">
    <source>
        <dbReference type="Ensembl" id="ENSCLAP00000002104.1"/>
    </source>
</evidence>
<dbReference type="InterPro" id="IPR050504">
    <property type="entry name" value="IgSF_BTN/MOG"/>
</dbReference>
<dbReference type="Ensembl" id="ENSCLAT00000002149.1">
    <property type="protein sequence ID" value="ENSCLAP00000002104.1"/>
    <property type="gene ID" value="ENSCLAG00000001526.1"/>
</dbReference>
<dbReference type="Proteomes" id="UP000694398">
    <property type="component" value="Unassembled WGS sequence"/>
</dbReference>
<dbReference type="Gene3D" id="2.60.40.10">
    <property type="entry name" value="Immunoglobulins"/>
    <property type="match status" value="2"/>
</dbReference>
<dbReference type="CDD" id="cd05713">
    <property type="entry name" value="IgV_MOG_like"/>
    <property type="match status" value="1"/>
</dbReference>
<proteinExistence type="inferred from homology"/>
<dbReference type="OMA" id="LWAVELY"/>
<dbReference type="Pfam" id="PF07686">
    <property type="entry name" value="V-set"/>
    <property type="match status" value="1"/>
</dbReference>
<dbReference type="GO" id="GO:0009897">
    <property type="term" value="C:external side of plasma membrane"/>
    <property type="evidence" value="ECO:0007669"/>
    <property type="project" value="TreeGrafter"/>
</dbReference>
<evidence type="ECO:0008006" key="16">
    <source>
        <dbReference type="Google" id="ProtNLM"/>
    </source>
</evidence>
<keyword evidence="9" id="KW-0393">Immunoglobulin domain</keyword>
<dbReference type="SUPFAM" id="SSF49899">
    <property type="entry name" value="Concanavalin A-like lectins/glucanases"/>
    <property type="match status" value="1"/>
</dbReference>
<dbReference type="InterPro" id="IPR013320">
    <property type="entry name" value="ConA-like_dom_sf"/>
</dbReference>
<evidence type="ECO:0000256" key="6">
    <source>
        <dbReference type="ARBA" id="ARBA00023136"/>
    </source>
</evidence>
<evidence type="ECO:0000259" key="12">
    <source>
        <dbReference type="PROSITE" id="PS50188"/>
    </source>
</evidence>
<dbReference type="Gene3D" id="2.60.120.920">
    <property type="match status" value="1"/>
</dbReference>